<dbReference type="EMBL" id="NBSK02000001">
    <property type="protein sequence ID" value="KAJ0227031.1"/>
    <property type="molecule type" value="Genomic_DNA"/>
</dbReference>
<evidence type="ECO:0000313" key="4">
    <source>
        <dbReference type="Proteomes" id="UP000235145"/>
    </source>
</evidence>
<feature type="transmembrane region" description="Helical" evidence="2">
    <location>
        <begin position="9"/>
        <end position="27"/>
    </location>
</feature>
<dbReference type="Proteomes" id="UP000235145">
    <property type="component" value="Unassembled WGS sequence"/>
</dbReference>
<evidence type="ECO:0000313" key="3">
    <source>
        <dbReference type="EMBL" id="KAJ0227031.1"/>
    </source>
</evidence>
<gene>
    <name evidence="3" type="ORF">LSAT_V11C100048180</name>
</gene>
<reference evidence="3 4" key="1">
    <citation type="journal article" date="2017" name="Nat. Commun.">
        <title>Genome assembly with in vitro proximity ligation data and whole-genome triplication in lettuce.</title>
        <authorList>
            <person name="Reyes-Chin-Wo S."/>
            <person name="Wang Z."/>
            <person name="Yang X."/>
            <person name="Kozik A."/>
            <person name="Arikit S."/>
            <person name="Song C."/>
            <person name="Xia L."/>
            <person name="Froenicke L."/>
            <person name="Lavelle D.O."/>
            <person name="Truco M.J."/>
            <person name="Xia R."/>
            <person name="Zhu S."/>
            <person name="Xu C."/>
            <person name="Xu H."/>
            <person name="Xu X."/>
            <person name="Cox K."/>
            <person name="Korf I."/>
            <person name="Meyers B.C."/>
            <person name="Michelmore R.W."/>
        </authorList>
    </citation>
    <scope>NUCLEOTIDE SEQUENCE [LARGE SCALE GENOMIC DNA]</scope>
    <source>
        <strain evidence="4">cv. Salinas</strain>
        <tissue evidence="3">Seedlings</tissue>
    </source>
</reference>
<proteinExistence type="predicted"/>
<comment type="caution">
    <text evidence="3">The sequence shown here is derived from an EMBL/GenBank/DDBJ whole genome shotgun (WGS) entry which is preliminary data.</text>
</comment>
<sequence length="176" mass="19940">MFSVVRTEITMVISVMMGLGLFMAFHIEDTKLSPSSSRKPLTMPQKSRPNPSPFVTTVVTPIDLRTLNPISEYATKSPSFCPDFTNFGLGFDFSARAQKILKSSKIVLNKEENDSFFYLVQKSGLYYPMKVERTSNFTSCFRIFTGFVPHHSWFFPSPNSDLSFCGAPVLLIHMIR</sequence>
<organism evidence="3 4">
    <name type="scientific">Lactuca sativa</name>
    <name type="common">Garden lettuce</name>
    <dbReference type="NCBI Taxonomy" id="4236"/>
    <lineage>
        <taxon>Eukaryota</taxon>
        <taxon>Viridiplantae</taxon>
        <taxon>Streptophyta</taxon>
        <taxon>Embryophyta</taxon>
        <taxon>Tracheophyta</taxon>
        <taxon>Spermatophyta</taxon>
        <taxon>Magnoliopsida</taxon>
        <taxon>eudicotyledons</taxon>
        <taxon>Gunneridae</taxon>
        <taxon>Pentapetalae</taxon>
        <taxon>asterids</taxon>
        <taxon>campanulids</taxon>
        <taxon>Asterales</taxon>
        <taxon>Asteraceae</taxon>
        <taxon>Cichorioideae</taxon>
        <taxon>Cichorieae</taxon>
        <taxon>Lactucinae</taxon>
        <taxon>Lactuca</taxon>
    </lineage>
</organism>
<keyword evidence="4" id="KW-1185">Reference proteome</keyword>
<protein>
    <submittedName>
        <fullName evidence="3">Uncharacterized protein</fullName>
    </submittedName>
</protein>
<name>A0A9R1XV55_LACSA</name>
<keyword evidence="2" id="KW-0472">Membrane</keyword>
<dbReference type="AlphaFoldDB" id="A0A9R1XV55"/>
<feature type="region of interest" description="Disordered" evidence="1">
    <location>
        <begin position="32"/>
        <end position="52"/>
    </location>
</feature>
<evidence type="ECO:0000256" key="1">
    <source>
        <dbReference type="SAM" id="MobiDB-lite"/>
    </source>
</evidence>
<keyword evidence="2" id="KW-0812">Transmembrane</keyword>
<keyword evidence="2" id="KW-1133">Transmembrane helix</keyword>
<accession>A0A9R1XV55</accession>
<evidence type="ECO:0000256" key="2">
    <source>
        <dbReference type="SAM" id="Phobius"/>
    </source>
</evidence>